<evidence type="ECO:0000256" key="1">
    <source>
        <dbReference type="SAM" id="MobiDB-lite"/>
    </source>
</evidence>
<evidence type="ECO:0000313" key="3">
    <source>
        <dbReference type="EMBL" id="KMO73684.1"/>
    </source>
</evidence>
<sequence length="366" mass="39783" precursor="true">MRDFNTLMAAGAVCAALTGVGSSPGMADATTTALLVGGHGSHATLTEEEMSTALGGYFGQYDTRIGIPYVSTDSFRASLNASADLLYQAIYDTPGFKTIGGVSEGSPTVGLTLERLMYDLRHPEAGHVAPDPPEMNVAVYGYLSREMFIGSRYIPLPVTPYNVFVIKAEYDAIADFPDRPFNLLAVANAIMGADQLHYDSAFYDVLTQPTKYLITTNRLGGTTTTIMIPTPLLPLLTPLKDAGMAPDKLAKLDKFLRPMINRAYRRPRWQVGVPPTLLAPIPTGSAADATTAAMPTSAPHTLRDRVITGARSEQADDQQRIGGRHRVDRQQRAETQERTRRPSVLSRRDTATGSSHRVTPRRDRTS</sequence>
<evidence type="ECO:0000313" key="4">
    <source>
        <dbReference type="Proteomes" id="UP000036313"/>
    </source>
</evidence>
<reference evidence="3 4" key="1">
    <citation type="journal article" date="2015" name="Genome Biol. Evol.">
        <title>Characterization of Three Mycobacterium spp. with Potential Use in Bioremediation by Genome Sequencing and Comparative Genomics.</title>
        <authorList>
            <person name="Das S."/>
            <person name="Pettersson B.M."/>
            <person name="Behra P.R."/>
            <person name="Ramesh M."/>
            <person name="Dasgupta S."/>
            <person name="Bhattacharya A."/>
            <person name="Kirsebom L.A."/>
        </authorList>
    </citation>
    <scope>NUCLEOTIDE SEQUENCE [LARGE SCALE GENOMIC DNA]</scope>
    <source>
        <strain evidence="3 4">DSM 44075</strain>
    </source>
</reference>
<dbReference type="RefSeq" id="WP_157850946.1">
    <property type="nucleotide sequence ID" value="NZ_JYNU01000025.1"/>
</dbReference>
<dbReference type="AlphaFoldDB" id="A0A0J6VU24"/>
<dbReference type="Pfam" id="PF08237">
    <property type="entry name" value="PE-PPE"/>
    <property type="match status" value="1"/>
</dbReference>
<accession>A0A0J6VU24</accession>
<comment type="caution">
    <text evidence="3">The sequence shown here is derived from an EMBL/GenBank/DDBJ whole genome shotgun (WGS) entry which is preliminary data.</text>
</comment>
<protein>
    <submittedName>
        <fullName evidence="3">PE-PPE domain protein</fullName>
    </submittedName>
</protein>
<feature type="compositionally biased region" description="Basic and acidic residues" evidence="1">
    <location>
        <begin position="328"/>
        <end position="350"/>
    </location>
</feature>
<evidence type="ECO:0000259" key="2">
    <source>
        <dbReference type="Pfam" id="PF08237"/>
    </source>
</evidence>
<feature type="domain" description="PE-PPE" evidence="2">
    <location>
        <begin position="157"/>
        <end position="264"/>
    </location>
</feature>
<dbReference type="PATRIC" id="fig|1807.14.peg.3780"/>
<organism evidence="3 4">
    <name type="scientific">Mycolicibacterium obuense</name>
    <dbReference type="NCBI Taxonomy" id="1807"/>
    <lineage>
        <taxon>Bacteria</taxon>
        <taxon>Bacillati</taxon>
        <taxon>Actinomycetota</taxon>
        <taxon>Actinomycetes</taxon>
        <taxon>Mycobacteriales</taxon>
        <taxon>Mycobacteriaceae</taxon>
        <taxon>Mycolicibacterium</taxon>
    </lineage>
</organism>
<name>A0A0J6VU24_9MYCO</name>
<dbReference type="InterPro" id="IPR013228">
    <property type="entry name" value="PE-PPE_C"/>
</dbReference>
<dbReference type="Proteomes" id="UP000036313">
    <property type="component" value="Unassembled WGS sequence"/>
</dbReference>
<feature type="region of interest" description="Disordered" evidence="1">
    <location>
        <begin position="310"/>
        <end position="366"/>
    </location>
</feature>
<proteinExistence type="predicted"/>
<dbReference type="EMBL" id="JYNU01000025">
    <property type="protein sequence ID" value="KMO73684.1"/>
    <property type="molecule type" value="Genomic_DNA"/>
</dbReference>
<gene>
    <name evidence="3" type="ORF">MOBUDSM44075_03758</name>
</gene>